<keyword evidence="2" id="KW-1185">Reference proteome</keyword>
<gene>
    <name evidence="1" type="ORF">ETU37_20910</name>
</gene>
<dbReference type="AlphaFoldDB" id="A0A4Q5IUZ6"/>
<name>A0A4Q5IUZ6_9ACTN</name>
<accession>A0A4Q5IUZ6</accession>
<reference evidence="1 2" key="1">
    <citation type="submission" date="2019-01" db="EMBL/GenBank/DDBJ databases">
        <title>Nocardioides guangzhouensis sp. nov., an actinobacterium isolated from soil.</title>
        <authorList>
            <person name="Fu Y."/>
            <person name="Cai Y."/>
            <person name="Lin Z."/>
            <person name="Chen P."/>
        </authorList>
    </citation>
    <scope>NUCLEOTIDE SEQUENCE [LARGE SCALE GENOMIC DNA]</scope>
    <source>
        <strain evidence="1 2">NBRC 105384</strain>
    </source>
</reference>
<evidence type="ECO:0008006" key="3">
    <source>
        <dbReference type="Google" id="ProtNLM"/>
    </source>
</evidence>
<dbReference type="SUPFAM" id="SSF55961">
    <property type="entry name" value="Bet v1-like"/>
    <property type="match status" value="1"/>
</dbReference>
<sequence>MIADLPRFATAPLVRSWHQRWGATDHEVGAEMPGDELITEVASVATRAITIDAPPEAVWPWLVQIGCLKAGFYANDLLDNLGHPSAREILPEFQHLEIGQWVPMSPNPSDTTAFRVAGFETNRWLLWQQPLSTWSWKLTELPGGRTRVVTRLRAHLDWSHKTVSVFSLLLLELGDFPMMRRMLLGIRQRAEAASSGRAP</sequence>
<dbReference type="EMBL" id="SDPU01000035">
    <property type="protein sequence ID" value="RYU09752.1"/>
    <property type="molecule type" value="Genomic_DNA"/>
</dbReference>
<proteinExistence type="predicted"/>
<comment type="caution">
    <text evidence="1">The sequence shown here is derived from an EMBL/GenBank/DDBJ whole genome shotgun (WGS) entry which is preliminary data.</text>
</comment>
<organism evidence="1 2">
    <name type="scientific">Nocardioides iriomotensis</name>
    <dbReference type="NCBI Taxonomy" id="715784"/>
    <lineage>
        <taxon>Bacteria</taxon>
        <taxon>Bacillati</taxon>
        <taxon>Actinomycetota</taxon>
        <taxon>Actinomycetes</taxon>
        <taxon>Propionibacteriales</taxon>
        <taxon>Nocardioidaceae</taxon>
        <taxon>Nocardioides</taxon>
    </lineage>
</organism>
<evidence type="ECO:0000313" key="2">
    <source>
        <dbReference type="Proteomes" id="UP000291189"/>
    </source>
</evidence>
<dbReference type="OrthoDB" id="3255669at2"/>
<protein>
    <recommendedName>
        <fullName evidence="3">SRPBCC family protein</fullName>
    </recommendedName>
</protein>
<dbReference type="Proteomes" id="UP000291189">
    <property type="component" value="Unassembled WGS sequence"/>
</dbReference>
<evidence type="ECO:0000313" key="1">
    <source>
        <dbReference type="EMBL" id="RYU09752.1"/>
    </source>
</evidence>